<dbReference type="Pfam" id="PF15300">
    <property type="entry name" value="INT_SG_DDX_CT_C"/>
    <property type="match status" value="1"/>
</dbReference>
<gene>
    <name evidence="4" type="primary">LOC111162136</name>
</gene>
<reference evidence="4" key="1">
    <citation type="submission" date="2025-08" db="UniProtKB">
        <authorList>
            <consortium name="RefSeq"/>
        </authorList>
    </citation>
    <scope>IDENTIFICATION</scope>
    <source>
        <tissue evidence="4">Blood</tissue>
    </source>
</reference>
<organism evidence="3 4">
    <name type="scientific">Enhydra lutris kenyoni</name>
    <name type="common">northern sea otter</name>
    <dbReference type="NCBI Taxonomy" id="391180"/>
    <lineage>
        <taxon>Eukaryota</taxon>
        <taxon>Metazoa</taxon>
        <taxon>Chordata</taxon>
        <taxon>Craniata</taxon>
        <taxon>Vertebrata</taxon>
        <taxon>Euteleostomi</taxon>
        <taxon>Mammalia</taxon>
        <taxon>Eutheria</taxon>
        <taxon>Laurasiatheria</taxon>
        <taxon>Carnivora</taxon>
        <taxon>Caniformia</taxon>
        <taxon>Musteloidea</taxon>
        <taxon>Mustelidae</taxon>
        <taxon>Lutrinae</taxon>
        <taxon>Enhydra</taxon>
    </lineage>
</organism>
<feature type="domain" description="INTS6/SAGE1/DDX26B/CT45 C-terminal" evidence="2">
    <location>
        <begin position="181"/>
        <end position="243"/>
    </location>
</feature>
<dbReference type="GO" id="GO:0032039">
    <property type="term" value="C:integrator complex"/>
    <property type="evidence" value="ECO:0007669"/>
    <property type="project" value="TreeGrafter"/>
</dbReference>
<feature type="region of interest" description="Disordered" evidence="1">
    <location>
        <begin position="108"/>
        <end position="130"/>
    </location>
</feature>
<dbReference type="PANTHER" id="PTHR12957:SF36">
    <property type="entry name" value="SAGE1-LIKE PROTEIN-RELATED"/>
    <property type="match status" value="1"/>
</dbReference>
<proteinExistence type="predicted"/>
<dbReference type="STRING" id="391180.A0A2Y9LEK7"/>
<protein>
    <submittedName>
        <fullName evidence="4">Integrator complex subunit 6-like</fullName>
    </submittedName>
</protein>
<dbReference type="InterPro" id="IPR029307">
    <property type="entry name" value="INT_SG_DDX_CT_C"/>
</dbReference>
<evidence type="ECO:0000256" key="1">
    <source>
        <dbReference type="SAM" id="MobiDB-lite"/>
    </source>
</evidence>
<evidence type="ECO:0000313" key="3">
    <source>
        <dbReference type="Proteomes" id="UP000248482"/>
    </source>
</evidence>
<dbReference type="GO" id="GO:0034472">
    <property type="term" value="P:snRNA 3'-end processing"/>
    <property type="evidence" value="ECO:0007669"/>
    <property type="project" value="TreeGrafter"/>
</dbReference>
<dbReference type="InterPro" id="IPR051113">
    <property type="entry name" value="Integrator_subunit6"/>
</dbReference>
<dbReference type="GeneID" id="111162136"/>
<evidence type="ECO:0000259" key="2">
    <source>
        <dbReference type="Pfam" id="PF15300"/>
    </source>
</evidence>
<dbReference type="PANTHER" id="PTHR12957">
    <property type="entry name" value="DEAD/H BOX POLYPEPTIDE 26/DICE1-RELATED"/>
    <property type="match status" value="1"/>
</dbReference>
<dbReference type="Proteomes" id="UP000248482">
    <property type="component" value="Unplaced"/>
</dbReference>
<feature type="region of interest" description="Disordered" evidence="1">
    <location>
        <begin position="14"/>
        <end position="38"/>
    </location>
</feature>
<dbReference type="KEGG" id="elk:111162136"/>
<name>A0A2Y9LEK7_ENHLU</name>
<sequence>MRPVLMTPLRGRLSRGRKDLLPGSGQRAQLAPGGTTGFSSTRFRTAHSFSGGRAAAGQCGQQPAKACKCPYTSPGRHQSGSSQSLATVGDSPVNIRVQEVMSDKAEDFAVGPKSQVKRSGKSITPPPFKKRLSMPLLSVREEGEGSSQPEGSAICLSADEPKVTAMSVLGDVPDQLPIPVKINMEIKERIRNEIQQFGGKYENILKLLEGMQGSPEVQKKFVVYAMKEAARFKRQDLIRHLQKALEKLEPDHLLKKDNHTPKL</sequence>
<accession>A0A2Y9LEK7</accession>
<dbReference type="AlphaFoldDB" id="A0A2Y9LEK7"/>
<dbReference type="RefSeq" id="XP_022382039.1">
    <property type="nucleotide sequence ID" value="XM_022526331.1"/>
</dbReference>
<dbReference type="OrthoDB" id="9634952at2759"/>
<keyword evidence="3" id="KW-1185">Reference proteome</keyword>
<evidence type="ECO:0000313" key="4">
    <source>
        <dbReference type="RefSeq" id="XP_022382039.1"/>
    </source>
</evidence>